<dbReference type="EMBL" id="JBIRYO010000020">
    <property type="protein sequence ID" value="MFI2476929.1"/>
    <property type="molecule type" value="Genomic_DNA"/>
</dbReference>
<gene>
    <name evidence="1" type="ORF">ACH49W_26400</name>
</gene>
<protein>
    <submittedName>
        <fullName evidence="1">Uncharacterized protein</fullName>
    </submittedName>
</protein>
<reference evidence="1 2" key="1">
    <citation type="submission" date="2024-10" db="EMBL/GenBank/DDBJ databases">
        <title>The Natural Products Discovery Center: Release of the First 8490 Sequenced Strains for Exploring Actinobacteria Biosynthetic Diversity.</title>
        <authorList>
            <person name="Kalkreuter E."/>
            <person name="Kautsar S.A."/>
            <person name="Yang D."/>
            <person name="Bader C.D."/>
            <person name="Teijaro C.N."/>
            <person name="Fluegel L."/>
            <person name="Davis C.M."/>
            <person name="Simpson J.R."/>
            <person name="Lauterbach L."/>
            <person name="Steele A.D."/>
            <person name="Gui C."/>
            <person name="Meng S."/>
            <person name="Li G."/>
            <person name="Viehrig K."/>
            <person name="Ye F."/>
            <person name="Su P."/>
            <person name="Kiefer A.F."/>
            <person name="Nichols A."/>
            <person name="Cepeda A.J."/>
            <person name="Yan W."/>
            <person name="Fan B."/>
            <person name="Jiang Y."/>
            <person name="Adhikari A."/>
            <person name="Zheng C.-J."/>
            <person name="Schuster L."/>
            <person name="Cowan T.M."/>
            <person name="Smanski M.J."/>
            <person name="Chevrette M.G."/>
            <person name="De Carvalho L.P.S."/>
            <person name="Shen B."/>
        </authorList>
    </citation>
    <scope>NUCLEOTIDE SEQUENCE [LARGE SCALE GENOMIC DNA]</scope>
    <source>
        <strain evidence="1 2">NPDC019275</strain>
    </source>
</reference>
<organism evidence="1 2">
    <name type="scientific">Nocardia xishanensis</name>
    <dbReference type="NCBI Taxonomy" id="238964"/>
    <lineage>
        <taxon>Bacteria</taxon>
        <taxon>Bacillati</taxon>
        <taxon>Actinomycetota</taxon>
        <taxon>Actinomycetes</taxon>
        <taxon>Mycobacteriales</taxon>
        <taxon>Nocardiaceae</taxon>
        <taxon>Nocardia</taxon>
    </lineage>
</organism>
<evidence type="ECO:0000313" key="2">
    <source>
        <dbReference type="Proteomes" id="UP001611415"/>
    </source>
</evidence>
<proteinExistence type="predicted"/>
<sequence length="98" mass="9982">MIGEVAAAEDEVPAAGRAFAAGGQIAAGDAVECCFVDSGDGGVMQGGNGFEVGDGDAGVVLAGEIRCCKPDTETSATADEYNVDLNRFLQSWRRLALP</sequence>
<accession>A0ABW7X731</accession>
<dbReference type="RefSeq" id="WP_357407962.1">
    <property type="nucleotide sequence ID" value="NZ_JBEYCD010000011.1"/>
</dbReference>
<dbReference type="Proteomes" id="UP001611415">
    <property type="component" value="Unassembled WGS sequence"/>
</dbReference>
<keyword evidence="2" id="KW-1185">Reference proteome</keyword>
<name>A0ABW7X731_9NOCA</name>
<evidence type="ECO:0000313" key="1">
    <source>
        <dbReference type="EMBL" id="MFI2476929.1"/>
    </source>
</evidence>
<comment type="caution">
    <text evidence="1">The sequence shown here is derived from an EMBL/GenBank/DDBJ whole genome shotgun (WGS) entry which is preliminary data.</text>
</comment>